<dbReference type="PROSITE" id="PS50088">
    <property type="entry name" value="ANK_REPEAT"/>
    <property type="match status" value="8"/>
</dbReference>
<accession>Q01U99</accession>
<feature type="repeat" description="ANK" evidence="3">
    <location>
        <begin position="118"/>
        <end position="150"/>
    </location>
</feature>
<dbReference type="InterPro" id="IPR051165">
    <property type="entry name" value="Multifunctional_ANK_Repeat"/>
</dbReference>
<dbReference type="SMART" id="SM00248">
    <property type="entry name" value="ANK"/>
    <property type="match status" value="11"/>
</dbReference>
<dbReference type="InParanoid" id="Q01U99"/>
<name>Q01U99_SOLUE</name>
<dbReference type="SUPFAM" id="SSF48403">
    <property type="entry name" value="Ankyrin repeat"/>
    <property type="match status" value="1"/>
</dbReference>
<feature type="repeat" description="ANK" evidence="3">
    <location>
        <begin position="327"/>
        <end position="359"/>
    </location>
</feature>
<reference evidence="5" key="1">
    <citation type="submission" date="2006-10" db="EMBL/GenBank/DDBJ databases">
        <title>Complete sequence of Solibacter usitatus Ellin6076.</title>
        <authorList>
            <consortium name="US DOE Joint Genome Institute"/>
            <person name="Copeland A."/>
            <person name="Lucas S."/>
            <person name="Lapidus A."/>
            <person name="Barry K."/>
            <person name="Detter J.C."/>
            <person name="Glavina del Rio T."/>
            <person name="Hammon N."/>
            <person name="Israni S."/>
            <person name="Dalin E."/>
            <person name="Tice H."/>
            <person name="Pitluck S."/>
            <person name="Thompson L.S."/>
            <person name="Brettin T."/>
            <person name="Bruce D."/>
            <person name="Han C."/>
            <person name="Tapia R."/>
            <person name="Gilna P."/>
            <person name="Schmutz J."/>
            <person name="Larimer F."/>
            <person name="Land M."/>
            <person name="Hauser L."/>
            <person name="Kyrpides N."/>
            <person name="Mikhailova N."/>
            <person name="Janssen P.H."/>
            <person name="Kuske C.R."/>
            <person name="Richardson P."/>
        </authorList>
    </citation>
    <scope>NUCLEOTIDE SEQUENCE</scope>
    <source>
        <strain evidence="5">Ellin6076</strain>
    </source>
</reference>
<keyword evidence="2 3" id="KW-0040">ANK repeat</keyword>
<dbReference type="OrthoDB" id="9812708at2"/>
<gene>
    <name evidence="5" type="ordered locus">Acid_5825</name>
</gene>
<dbReference type="InterPro" id="IPR036770">
    <property type="entry name" value="Ankyrin_rpt-contain_sf"/>
</dbReference>
<keyword evidence="1" id="KW-0677">Repeat</keyword>
<feature type="repeat" description="ANK" evidence="3">
    <location>
        <begin position="151"/>
        <end position="183"/>
    </location>
</feature>
<dbReference type="InterPro" id="IPR002110">
    <property type="entry name" value="Ankyrin_rpt"/>
</dbReference>
<dbReference type="PRINTS" id="PR01415">
    <property type="entry name" value="ANKYRIN"/>
</dbReference>
<organism evidence="5">
    <name type="scientific">Solibacter usitatus (strain Ellin6076)</name>
    <dbReference type="NCBI Taxonomy" id="234267"/>
    <lineage>
        <taxon>Bacteria</taxon>
        <taxon>Pseudomonadati</taxon>
        <taxon>Acidobacteriota</taxon>
        <taxon>Terriglobia</taxon>
        <taxon>Bryobacterales</taxon>
        <taxon>Solibacteraceae</taxon>
        <taxon>Candidatus Solibacter</taxon>
    </lineage>
</organism>
<evidence type="ECO:0000256" key="3">
    <source>
        <dbReference type="PROSITE-ProRule" id="PRU00023"/>
    </source>
</evidence>
<dbReference type="HOGENOM" id="CLU_553102_0_0_0"/>
<dbReference type="AlphaFoldDB" id="Q01U99"/>
<dbReference type="EMBL" id="CP000473">
    <property type="protein sequence ID" value="ABJ86771.1"/>
    <property type="molecule type" value="Genomic_DNA"/>
</dbReference>
<evidence type="ECO:0000256" key="2">
    <source>
        <dbReference type="ARBA" id="ARBA00023043"/>
    </source>
</evidence>
<dbReference type="Gene3D" id="1.25.40.20">
    <property type="entry name" value="Ankyrin repeat-containing domain"/>
    <property type="match status" value="4"/>
</dbReference>
<feature type="repeat" description="ANK" evidence="3">
    <location>
        <begin position="184"/>
        <end position="212"/>
    </location>
</feature>
<dbReference type="eggNOG" id="COG0666">
    <property type="taxonomic scope" value="Bacteria"/>
</dbReference>
<dbReference type="KEGG" id="sus:Acid_5825"/>
<dbReference type="PROSITE" id="PS50297">
    <property type="entry name" value="ANK_REP_REGION"/>
    <property type="match status" value="6"/>
</dbReference>
<dbReference type="STRING" id="234267.Acid_5825"/>
<keyword evidence="4" id="KW-0732">Signal</keyword>
<feature type="chain" id="PRO_5004162626" evidence="4">
    <location>
        <begin position="21"/>
        <end position="493"/>
    </location>
</feature>
<feature type="repeat" description="ANK" evidence="3">
    <location>
        <begin position="52"/>
        <end position="84"/>
    </location>
</feature>
<dbReference type="PANTHER" id="PTHR24123:SF33">
    <property type="entry name" value="PROTEIN HOS4"/>
    <property type="match status" value="1"/>
</dbReference>
<evidence type="ECO:0000256" key="1">
    <source>
        <dbReference type="ARBA" id="ARBA00022737"/>
    </source>
</evidence>
<feature type="repeat" description="ANK" evidence="3">
    <location>
        <begin position="85"/>
        <end position="117"/>
    </location>
</feature>
<feature type="signal peptide" evidence="4">
    <location>
        <begin position="1"/>
        <end position="20"/>
    </location>
</feature>
<feature type="repeat" description="ANK" evidence="3">
    <location>
        <begin position="406"/>
        <end position="438"/>
    </location>
</feature>
<proteinExistence type="predicted"/>
<dbReference type="Pfam" id="PF12796">
    <property type="entry name" value="Ank_2"/>
    <property type="match status" value="3"/>
</dbReference>
<evidence type="ECO:0000256" key="4">
    <source>
        <dbReference type="SAM" id="SignalP"/>
    </source>
</evidence>
<feature type="repeat" description="ANK" evidence="3">
    <location>
        <begin position="232"/>
        <end position="264"/>
    </location>
</feature>
<dbReference type="PANTHER" id="PTHR24123">
    <property type="entry name" value="ANKYRIN REPEAT-CONTAINING"/>
    <property type="match status" value="1"/>
</dbReference>
<protein>
    <submittedName>
        <fullName evidence="5">Ankyrin-related protein</fullName>
    </submittedName>
</protein>
<sequence length="493" mass="51176" precursor="true">MRLALWILAGVSLASLASGADSLLADAARKDDLKNVRALLDRHAEVNAPQVDGTTALHWSVRQDDLEMSRLLLKAGANPNAANRYGMTVLALACTNGNAAIVELLLQAGADPNAALPGGETPLMTASRTGKAAAVRALLAKGANVEAREARGQTAIVWAAAEGNVEAAAELIRAGANFRIRLNSGFTPLLMAVREGRQPMVQFLLKAGADVNDKLVSPPGSRASGINKVGRQGSSALHLAVQNAHYELASFLLDAGADPNADGPGYTALHIIPSVRKPGGGDNDPAPDGSGSMTSLELIRKLVAKGANINARMTRKVNFGLTSLNDIGATPFCLAALTADAELMRFLVTLGADPKIPTADGATPLIVAAGLGTRSPGEDAGTDSEVVEAIAAAIELGNDPNAVDKNGETPMHAAAYKNVGDAVRYLASHGARPEVWNRPNSHGWTPLTIAEGYRFGNFKPSPSTVQAFLEVMKAAGIQPAAADKNGISDYIKH</sequence>
<dbReference type="Pfam" id="PF00023">
    <property type="entry name" value="Ank"/>
    <property type="match status" value="1"/>
</dbReference>
<evidence type="ECO:0000313" key="5">
    <source>
        <dbReference type="EMBL" id="ABJ86771.1"/>
    </source>
</evidence>